<name>A0A368G846_ANCCA</name>
<dbReference type="GO" id="GO:0004558">
    <property type="term" value="F:alpha-1,4-glucosidase activity"/>
    <property type="evidence" value="ECO:0007669"/>
    <property type="project" value="TreeGrafter"/>
</dbReference>
<dbReference type="InterPro" id="IPR000322">
    <property type="entry name" value="Glyco_hydro_31_TIM"/>
</dbReference>
<evidence type="ECO:0000313" key="8">
    <source>
        <dbReference type="EMBL" id="RCN39868.1"/>
    </source>
</evidence>
<dbReference type="InterPro" id="IPR048395">
    <property type="entry name" value="Glyco_hydro_31_C"/>
</dbReference>
<comment type="caution">
    <text evidence="8">The sequence shown here is derived from an EMBL/GenBank/DDBJ whole genome shotgun (WGS) entry which is preliminary data.</text>
</comment>
<dbReference type="InterPro" id="IPR011013">
    <property type="entry name" value="Gal_mutarotase_sf_dom"/>
</dbReference>
<evidence type="ECO:0000259" key="6">
    <source>
        <dbReference type="Pfam" id="PF01055"/>
    </source>
</evidence>
<dbReference type="STRING" id="29170.A0A368G846"/>
<dbReference type="InterPro" id="IPR013780">
    <property type="entry name" value="Glyco_hydro_b"/>
</dbReference>
<evidence type="ECO:0000256" key="1">
    <source>
        <dbReference type="ARBA" id="ARBA00007806"/>
    </source>
</evidence>
<dbReference type="InterPro" id="IPR030458">
    <property type="entry name" value="Glyco_hydro_31_AS"/>
</dbReference>
<evidence type="ECO:0000256" key="4">
    <source>
        <dbReference type="ARBA" id="ARBA00023295"/>
    </source>
</evidence>
<dbReference type="GO" id="GO:0030246">
    <property type="term" value="F:carbohydrate binding"/>
    <property type="evidence" value="ECO:0007669"/>
    <property type="project" value="InterPro"/>
</dbReference>
<dbReference type="CDD" id="cd06602">
    <property type="entry name" value="GH31_MGAM_SI_GAA"/>
    <property type="match status" value="1"/>
</dbReference>
<sequence>MVLPTAREAILKKNNGPRNPWGEDIERVHFRTGTIGKTLNVKIFVPGRYEPPVNFTRHPSDSLETLKVTTGVKNDVFSFAVHRESTGGCIFDTSIGGLIFSDKFIQLATYLPSEAMYGLGENVHPTLKHDFTGYRTWALFARDEFPVSSTLRTINLYGMHAFYLMLEPDGNAHGVFILNSNAQEFTTAPGPALIYRTIGGNLDLYFFPGPTSEEVIQQYHAFIGTPTLPAYWAFGFQLSRYGYKDLNEMMEKVDRNINAGIPLETTVADIEYMDRYKDFTVGKHWKDLPKYIRWLQREGRRAILIWDPAIQVDDAAFERALKMDARFIEWERYDQVMRSIQDQYPLVKDTKIMLGVVWPDRHIAFPDFLDENTRKWWIEEFIRFWKEVPFDGIWIDMNEPANFGTNEEKPWYFENPDHPNIPTLHCPVEGPDSSWDMPPYKTHNVWLYGKDAILATKTLCMLALQANDTQRFYNVKGLYGLHEAEVTLAAQYAATNRRGAVVSRSTFASAGRYAGHWLGDNSANWEDLQTSVIGAQEFNMFGIPYVGSDICGFFGDATEELCLRWQQMGAFHTFMRNHNAKGQAPQDPAKWPSVAEAAKKATLFRYHYLPYLYSVFFVVSMNGGTVIRPVFFEFWMDKETHNLGHQFLWGSSMMIAPVLHKGATTVDAYLPDDVWYSLYDHKYGHLVSPGYSTFPAPWTSLIPVFVRGGSILPRQKPEMTTTASRKNPFELLIAPHYSEGGYGSADGFLFWDDGETIIHSFASHNYFEWSFKFYCDTQHATLFIRTDRHAEDLKIPTLDTLEIFNYKYKPNLDSFTLNGAKITVKHSTTPTDRQSCTFKISKRRMIDISTAHTYTLSWTHATA</sequence>
<dbReference type="Pfam" id="PF21365">
    <property type="entry name" value="Glyco_hydro_31_3rd"/>
    <property type="match status" value="1"/>
</dbReference>
<dbReference type="SUPFAM" id="SSF74650">
    <property type="entry name" value="Galactose mutarotase-like"/>
    <property type="match status" value="1"/>
</dbReference>
<evidence type="ECO:0000313" key="9">
    <source>
        <dbReference type="Proteomes" id="UP000252519"/>
    </source>
</evidence>
<dbReference type="AlphaFoldDB" id="A0A368G846"/>
<gene>
    <name evidence="8" type="ORF">ANCCAN_14209</name>
</gene>
<dbReference type="InterPro" id="IPR017853">
    <property type="entry name" value="GH"/>
</dbReference>
<reference evidence="8 9" key="1">
    <citation type="submission" date="2014-10" db="EMBL/GenBank/DDBJ databases">
        <title>Draft genome of the hookworm Ancylostoma caninum.</title>
        <authorList>
            <person name="Mitreva M."/>
        </authorList>
    </citation>
    <scope>NUCLEOTIDE SEQUENCE [LARGE SCALE GENOMIC DNA]</scope>
    <source>
        <strain evidence="8 9">Baltimore</strain>
    </source>
</reference>
<proteinExistence type="inferred from homology"/>
<evidence type="ECO:0000256" key="2">
    <source>
        <dbReference type="ARBA" id="ARBA00022801"/>
    </source>
</evidence>
<dbReference type="Pfam" id="PF01055">
    <property type="entry name" value="Glyco_hydro_31_2nd"/>
    <property type="match status" value="1"/>
</dbReference>
<dbReference type="OrthoDB" id="1334205at2759"/>
<keyword evidence="2 5" id="KW-0378">Hydrolase</keyword>
<dbReference type="SUPFAM" id="SSF51445">
    <property type="entry name" value="(Trans)glycosidases"/>
    <property type="match status" value="1"/>
</dbReference>
<dbReference type="PANTHER" id="PTHR22762:SF133">
    <property type="entry name" value="P-TYPE DOMAIN-CONTAINING PROTEIN"/>
    <property type="match status" value="1"/>
</dbReference>
<dbReference type="Gene3D" id="2.60.40.1760">
    <property type="entry name" value="glycosyl hydrolase (family 31)"/>
    <property type="match status" value="1"/>
</dbReference>
<feature type="domain" description="Glycosyl hydrolase family 31 C-terminal" evidence="7">
    <location>
        <begin position="623"/>
        <end position="712"/>
    </location>
</feature>
<keyword evidence="3" id="KW-0325">Glycoprotein</keyword>
<organism evidence="8 9">
    <name type="scientific">Ancylostoma caninum</name>
    <name type="common">Dog hookworm</name>
    <dbReference type="NCBI Taxonomy" id="29170"/>
    <lineage>
        <taxon>Eukaryota</taxon>
        <taxon>Metazoa</taxon>
        <taxon>Ecdysozoa</taxon>
        <taxon>Nematoda</taxon>
        <taxon>Chromadorea</taxon>
        <taxon>Rhabditida</taxon>
        <taxon>Rhabditina</taxon>
        <taxon>Rhabditomorpha</taxon>
        <taxon>Strongyloidea</taxon>
        <taxon>Ancylostomatidae</taxon>
        <taxon>Ancylostomatinae</taxon>
        <taxon>Ancylostoma</taxon>
    </lineage>
</organism>
<keyword evidence="9" id="KW-1185">Reference proteome</keyword>
<accession>A0A368G846</accession>
<comment type="similarity">
    <text evidence="1 5">Belongs to the glycosyl hydrolase 31 family.</text>
</comment>
<evidence type="ECO:0000256" key="3">
    <source>
        <dbReference type="ARBA" id="ARBA00023180"/>
    </source>
</evidence>
<dbReference type="EMBL" id="JOJR01000316">
    <property type="protein sequence ID" value="RCN39868.1"/>
    <property type="molecule type" value="Genomic_DNA"/>
</dbReference>
<dbReference type="CDD" id="cd14752">
    <property type="entry name" value="GH31_N"/>
    <property type="match status" value="1"/>
</dbReference>
<dbReference type="GO" id="GO:0005975">
    <property type="term" value="P:carbohydrate metabolic process"/>
    <property type="evidence" value="ECO:0007669"/>
    <property type="project" value="InterPro"/>
</dbReference>
<evidence type="ECO:0000256" key="5">
    <source>
        <dbReference type="RuleBase" id="RU361185"/>
    </source>
</evidence>
<keyword evidence="4 5" id="KW-0326">Glycosidase</keyword>
<evidence type="ECO:0000259" key="7">
    <source>
        <dbReference type="Pfam" id="PF21365"/>
    </source>
</evidence>
<dbReference type="PROSITE" id="PS00129">
    <property type="entry name" value="GLYCOSYL_HYDROL_F31_1"/>
    <property type="match status" value="1"/>
</dbReference>
<dbReference type="Proteomes" id="UP000252519">
    <property type="component" value="Unassembled WGS sequence"/>
</dbReference>
<dbReference type="PANTHER" id="PTHR22762">
    <property type="entry name" value="ALPHA-GLUCOSIDASE"/>
    <property type="match status" value="1"/>
</dbReference>
<dbReference type="SUPFAM" id="SSF51011">
    <property type="entry name" value="Glycosyl hydrolase domain"/>
    <property type="match status" value="1"/>
</dbReference>
<feature type="domain" description="Glycoside hydrolase family 31 TIM barrel" evidence="6">
    <location>
        <begin position="226"/>
        <end position="614"/>
    </location>
</feature>
<dbReference type="Gene3D" id="2.60.40.1180">
    <property type="entry name" value="Golgi alpha-mannosidase II"/>
    <property type="match status" value="2"/>
</dbReference>
<dbReference type="Gene3D" id="3.20.20.80">
    <property type="entry name" value="Glycosidases"/>
    <property type="match status" value="1"/>
</dbReference>
<protein>
    <submittedName>
        <fullName evidence="8">Glycosyl hydrolase, family 31</fullName>
    </submittedName>
</protein>